<dbReference type="EMBL" id="FPIY01000004">
    <property type="protein sequence ID" value="SFW61966.1"/>
    <property type="molecule type" value="Genomic_DNA"/>
</dbReference>
<gene>
    <name evidence="2" type="ORF">SAMN05660313_02881</name>
</gene>
<evidence type="ECO:0000313" key="3">
    <source>
        <dbReference type="Proteomes" id="UP000183257"/>
    </source>
</evidence>
<dbReference type="Proteomes" id="UP000183257">
    <property type="component" value="Unassembled WGS sequence"/>
</dbReference>
<keyword evidence="1" id="KW-1133">Transmembrane helix</keyword>
<keyword evidence="3" id="KW-1185">Reference proteome</keyword>
<dbReference type="OrthoDB" id="9857460at2"/>
<keyword evidence="1" id="KW-0472">Membrane</keyword>
<organism evidence="2 3">
    <name type="scientific">Cellulophaga fucicola</name>
    <dbReference type="NCBI Taxonomy" id="76595"/>
    <lineage>
        <taxon>Bacteria</taxon>
        <taxon>Pseudomonadati</taxon>
        <taxon>Bacteroidota</taxon>
        <taxon>Flavobacteriia</taxon>
        <taxon>Flavobacteriales</taxon>
        <taxon>Flavobacteriaceae</taxon>
        <taxon>Cellulophaga</taxon>
    </lineage>
</organism>
<proteinExistence type="predicted"/>
<evidence type="ECO:0000256" key="1">
    <source>
        <dbReference type="SAM" id="Phobius"/>
    </source>
</evidence>
<accession>A0A1K1QRQ2</accession>
<dbReference type="RefSeq" id="WP_139254329.1">
    <property type="nucleotide sequence ID" value="NZ_FPIY01000004.1"/>
</dbReference>
<name>A0A1K1QRQ2_9FLAO</name>
<feature type="transmembrane region" description="Helical" evidence="1">
    <location>
        <begin position="32"/>
        <end position="53"/>
    </location>
</feature>
<evidence type="ECO:0000313" key="2">
    <source>
        <dbReference type="EMBL" id="SFW61966.1"/>
    </source>
</evidence>
<keyword evidence="1" id="KW-0812">Transmembrane</keyword>
<dbReference type="AlphaFoldDB" id="A0A1K1QRQ2"/>
<sequence length="62" mass="7634">MKKSRPKILVYFEIIAMLLLCYLSYTKMIEEWQFYFVVTGYMIIAYLHWFLVVSKNKKEQED</sequence>
<feature type="transmembrane region" description="Helical" evidence="1">
    <location>
        <begin position="9"/>
        <end position="26"/>
    </location>
</feature>
<protein>
    <submittedName>
        <fullName evidence="2">Uncharacterized protein</fullName>
    </submittedName>
</protein>
<reference evidence="3" key="1">
    <citation type="submission" date="2016-11" db="EMBL/GenBank/DDBJ databases">
        <authorList>
            <person name="Varghese N."/>
            <person name="Submissions S."/>
        </authorList>
    </citation>
    <scope>NUCLEOTIDE SEQUENCE [LARGE SCALE GENOMIC DNA]</scope>
    <source>
        <strain evidence="3">DSM 24786</strain>
    </source>
</reference>